<organism evidence="1 2">
    <name type="scientific">Oleiharenicola lentus</name>
    <dbReference type="NCBI Taxonomy" id="2508720"/>
    <lineage>
        <taxon>Bacteria</taxon>
        <taxon>Pseudomonadati</taxon>
        <taxon>Verrucomicrobiota</taxon>
        <taxon>Opitutia</taxon>
        <taxon>Opitutales</taxon>
        <taxon>Opitutaceae</taxon>
        <taxon>Oleiharenicola</taxon>
    </lineage>
</organism>
<dbReference type="AlphaFoldDB" id="A0A4V1M6A0"/>
<dbReference type="PROSITE" id="PS51257">
    <property type="entry name" value="PROKAR_LIPOPROTEIN"/>
    <property type="match status" value="1"/>
</dbReference>
<accession>A0A4V1M6A0</accession>
<comment type="caution">
    <text evidence="1">The sequence shown here is derived from an EMBL/GenBank/DDBJ whole genome shotgun (WGS) entry which is preliminary data.</text>
</comment>
<dbReference type="Proteomes" id="UP000290218">
    <property type="component" value="Unassembled WGS sequence"/>
</dbReference>
<proteinExistence type="predicted"/>
<dbReference type="OrthoDB" id="192597at2"/>
<dbReference type="EMBL" id="SDHX01000001">
    <property type="protein sequence ID" value="RXK54669.1"/>
    <property type="molecule type" value="Genomic_DNA"/>
</dbReference>
<keyword evidence="2" id="KW-1185">Reference proteome</keyword>
<sequence>MKKLFAPLLLALGVLFVAGCSSNMQIITAGLRAELLRLQRLPGGDVQVTWKVSNPNVVPYVITRANLKISLEGKAVGELTEPRRFAVPAQNLAEQTSVLSAASVTDAALLEQALSRGSASYDLNATIWILMLEDKEEKFRADASGTVVTGAP</sequence>
<name>A0A4V1M6A0_9BACT</name>
<reference evidence="1 2" key="1">
    <citation type="submission" date="2019-01" db="EMBL/GenBank/DDBJ databases">
        <title>Lacunisphaera sp. strain TWA-58.</title>
        <authorList>
            <person name="Chen W.-M."/>
        </authorList>
    </citation>
    <scope>NUCLEOTIDE SEQUENCE [LARGE SCALE GENOMIC DNA]</scope>
    <source>
        <strain evidence="1 2">TWA-58</strain>
    </source>
</reference>
<evidence type="ECO:0000313" key="1">
    <source>
        <dbReference type="EMBL" id="RXK54669.1"/>
    </source>
</evidence>
<evidence type="ECO:0008006" key="3">
    <source>
        <dbReference type="Google" id="ProtNLM"/>
    </source>
</evidence>
<dbReference type="Gene3D" id="2.60.40.1820">
    <property type="match status" value="1"/>
</dbReference>
<protein>
    <recommendedName>
        <fullName evidence="3">Water stress and hypersensitive response domain-containing protein</fullName>
    </recommendedName>
</protein>
<evidence type="ECO:0000313" key="2">
    <source>
        <dbReference type="Proteomes" id="UP000290218"/>
    </source>
</evidence>
<gene>
    <name evidence="1" type="ORF">ESB00_01875</name>
</gene>
<dbReference type="SUPFAM" id="SSF117070">
    <property type="entry name" value="LEA14-like"/>
    <property type="match status" value="1"/>
</dbReference>
<dbReference type="RefSeq" id="WP_129046033.1">
    <property type="nucleotide sequence ID" value="NZ_SDHX01000001.1"/>
</dbReference>